<evidence type="ECO:0000256" key="2">
    <source>
        <dbReference type="ARBA" id="ARBA00023235"/>
    </source>
</evidence>
<sequence length="220" mass="24260">MFEIIPAILTDNPQEARELIAKADGVARLDARLVKRVHIDIIDGVFADNKTVDPSALNEVDHSLLLDFHLMVNEPVRWVEKCVRAGGDRIIGHVEMMESVSEFISEVTEAGLSPGLAFDLDTSIESVEKRLLLDVDVVLVMSVPAGFAGQKFDPKVLDKISELEKIRKTDPTPFKICDDGGVTIEYVDDVRSKGTDEVVIGQRIFEGDLAKNINAYKKAA</sequence>
<keyword evidence="2" id="KW-0413">Isomerase</keyword>
<dbReference type="PANTHER" id="PTHR11749">
    <property type="entry name" value="RIBULOSE-5-PHOSPHATE-3-EPIMERASE"/>
    <property type="match status" value="1"/>
</dbReference>
<dbReference type="Proteomes" id="UP000178870">
    <property type="component" value="Unassembled WGS sequence"/>
</dbReference>
<dbReference type="EMBL" id="MGGP01000008">
    <property type="protein sequence ID" value="OGM33098.1"/>
    <property type="molecule type" value="Genomic_DNA"/>
</dbReference>
<evidence type="ECO:0000256" key="1">
    <source>
        <dbReference type="ARBA" id="ARBA00022723"/>
    </source>
</evidence>
<evidence type="ECO:0000313" key="3">
    <source>
        <dbReference type="EMBL" id="OGM33098.1"/>
    </source>
</evidence>
<name>A0A1F7Z2G9_9BACT</name>
<protein>
    <recommendedName>
        <fullName evidence="5">Ribulose-phosphate 3-epimerase</fullName>
    </recommendedName>
</protein>
<comment type="caution">
    <text evidence="3">The sequence shown here is derived from an EMBL/GenBank/DDBJ whole genome shotgun (WGS) entry which is preliminary data.</text>
</comment>
<dbReference type="GO" id="GO:0005975">
    <property type="term" value="P:carbohydrate metabolic process"/>
    <property type="evidence" value="ECO:0007669"/>
    <property type="project" value="InterPro"/>
</dbReference>
<dbReference type="InterPro" id="IPR013785">
    <property type="entry name" value="Aldolase_TIM"/>
</dbReference>
<dbReference type="InterPro" id="IPR011060">
    <property type="entry name" value="RibuloseP-bd_barrel"/>
</dbReference>
<dbReference type="GO" id="GO:0016857">
    <property type="term" value="F:racemase and epimerase activity, acting on carbohydrates and derivatives"/>
    <property type="evidence" value="ECO:0007669"/>
    <property type="project" value="InterPro"/>
</dbReference>
<dbReference type="Pfam" id="PF00834">
    <property type="entry name" value="Ribul_P_3_epim"/>
    <property type="match status" value="1"/>
</dbReference>
<evidence type="ECO:0008006" key="5">
    <source>
        <dbReference type="Google" id="ProtNLM"/>
    </source>
</evidence>
<dbReference type="InterPro" id="IPR000056">
    <property type="entry name" value="Ribul_P_3_epim-like"/>
</dbReference>
<proteinExistence type="predicted"/>
<evidence type="ECO:0000313" key="4">
    <source>
        <dbReference type="Proteomes" id="UP000178870"/>
    </source>
</evidence>
<accession>A0A1F7Z2G9</accession>
<dbReference type="SUPFAM" id="SSF51366">
    <property type="entry name" value="Ribulose-phoshate binding barrel"/>
    <property type="match status" value="1"/>
</dbReference>
<dbReference type="GO" id="GO:0046872">
    <property type="term" value="F:metal ion binding"/>
    <property type="evidence" value="ECO:0007669"/>
    <property type="project" value="UniProtKB-KW"/>
</dbReference>
<reference evidence="3 4" key="1">
    <citation type="journal article" date="2016" name="Nat. Commun.">
        <title>Thousands of microbial genomes shed light on interconnected biogeochemical processes in an aquifer system.</title>
        <authorList>
            <person name="Anantharaman K."/>
            <person name="Brown C.T."/>
            <person name="Hug L.A."/>
            <person name="Sharon I."/>
            <person name="Castelle C.J."/>
            <person name="Probst A.J."/>
            <person name="Thomas B.C."/>
            <person name="Singh A."/>
            <person name="Wilkins M.J."/>
            <person name="Karaoz U."/>
            <person name="Brodie E.L."/>
            <person name="Williams K.H."/>
            <person name="Hubbard S.S."/>
            <person name="Banfield J.F."/>
        </authorList>
    </citation>
    <scope>NUCLEOTIDE SEQUENCE [LARGE SCALE GENOMIC DNA]</scope>
</reference>
<gene>
    <name evidence="3" type="ORF">A2803_02055</name>
</gene>
<dbReference type="AlphaFoldDB" id="A0A1F7Z2G9"/>
<organism evidence="3 4">
    <name type="scientific">Candidatus Woesebacteria bacterium RIFCSPHIGHO2_01_FULL_44_21</name>
    <dbReference type="NCBI Taxonomy" id="1802503"/>
    <lineage>
        <taxon>Bacteria</taxon>
        <taxon>Candidatus Woeseibacteriota</taxon>
    </lineage>
</organism>
<dbReference type="Gene3D" id="3.20.20.70">
    <property type="entry name" value="Aldolase class I"/>
    <property type="match status" value="1"/>
</dbReference>
<keyword evidence="1" id="KW-0479">Metal-binding</keyword>